<organism evidence="1 2">
    <name type="scientific">Choristoneura fumiferana</name>
    <name type="common">Spruce budworm moth</name>
    <name type="synonym">Archips fumiferana</name>
    <dbReference type="NCBI Taxonomy" id="7141"/>
    <lineage>
        <taxon>Eukaryota</taxon>
        <taxon>Metazoa</taxon>
        <taxon>Ecdysozoa</taxon>
        <taxon>Arthropoda</taxon>
        <taxon>Hexapoda</taxon>
        <taxon>Insecta</taxon>
        <taxon>Pterygota</taxon>
        <taxon>Neoptera</taxon>
        <taxon>Endopterygota</taxon>
        <taxon>Lepidoptera</taxon>
        <taxon>Glossata</taxon>
        <taxon>Ditrysia</taxon>
        <taxon>Tortricoidea</taxon>
        <taxon>Tortricidae</taxon>
        <taxon>Tortricinae</taxon>
        <taxon>Choristoneura</taxon>
    </lineage>
</organism>
<evidence type="ECO:0000313" key="1">
    <source>
        <dbReference type="EMBL" id="KAI8419891.1"/>
    </source>
</evidence>
<comment type="caution">
    <text evidence="1">The sequence shown here is derived from an EMBL/GenBank/DDBJ whole genome shotgun (WGS) entry which is preliminary data.</text>
</comment>
<gene>
    <name evidence="1" type="ORF">MSG28_008516</name>
</gene>
<keyword evidence="2" id="KW-1185">Reference proteome</keyword>
<accession>A0ACC0J718</accession>
<reference evidence="1 2" key="1">
    <citation type="journal article" date="2022" name="Genome Biol. Evol.">
        <title>The Spruce Budworm Genome: Reconstructing the Evolutionary History of Antifreeze Proteins.</title>
        <authorList>
            <person name="Beliveau C."/>
            <person name="Gagne P."/>
            <person name="Picq S."/>
            <person name="Vernygora O."/>
            <person name="Keeling C.I."/>
            <person name="Pinkney K."/>
            <person name="Doucet D."/>
            <person name="Wen F."/>
            <person name="Johnston J.S."/>
            <person name="Maaroufi H."/>
            <person name="Boyle B."/>
            <person name="Laroche J."/>
            <person name="Dewar K."/>
            <person name="Juretic N."/>
            <person name="Blackburn G."/>
            <person name="Nisole A."/>
            <person name="Brunet B."/>
            <person name="Brandao M."/>
            <person name="Lumley L."/>
            <person name="Duan J."/>
            <person name="Quan G."/>
            <person name="Lucarotti C.J."/>
            <person name="Roe A.D."/>
            <person name="Sperling F.A.H."/>
            <person name="Levesque R.C."/>
            <person name="Cusson M."/>
        </authorList>
    </citation>
    <scope>NUCLEOTIDE SEQUENCE [LARGE SCALE GENOMIC DNA]</scope>
    <source>
        <strain evidence="1">Glfc:IPQL:Cfum</strain>
    </source>
</reference>
<name>A0ACC0J718_CHOFU</name>
<dbReference type="Proteomes" id="UP001064048">
    <property type="component" value="Chromosome 14"/>
</dbReference>
<proteinExistence type="predicted"/>
<dbReference type="EMBL" id="CM046114">
    <property type="protein sequence ID" value="KAI8419891.1"/>
    <property type="molecule type" value="Genomic_DNA"/>
</dbReference>
<protein>
    <submittedName>
        <fullName evidence="1">Uncharacterized protein</fullName>
    </submittedName>
</protein>
<sequence length="77" mass="8376">MPLGGAEHTSGYKGYGLAAMVELFCGISSGDGGPADLGHCFMALDPECFAPGFGDRLAESMQHWRQLEPVRRENVWF</sequence>
<evidence type="ECO:0000313" key="2">
    <source>
        <dbReference type="Proteomes" id="UP001064048"/>
    </source>
</evidence>